<dbReference type="EMBL" id="JBEPMP010000001">
    <property type="protein sequence ID" value="MET3729184.1"/>
    <property type="molecule type" value="Genomic_DNA"/>
</dbReference>
<accession>A0ABV2LKT6</accession>
<comment type="caution">
    <text evidence="7">The sequence shown here is derived from an EMBL/GenBank/DDBJ whole genome shotgun (WGS) entry which is preliminary data.</text>
</comment>
<keyword evidence="3 6" id="KW-0812">Transmembrane</keyword>
<feature type="transmembrane region" description="Helical" evidence="6">
    <location>
        <begin position="71"/>
        <end position="92"/>
    </location>
</feature>
<proteinExistence type="predicted"/>
<feature type="transmembrane region" description="Helical" evidence="6">
    <location>
        <begin position="186"/>
        <end position="206"/>
    </location>
</feature>
<feature type="transmembrane region" description="Helical" evidence="6">
    <location>
        <begin position="112"/>
        <end position="130"/>
    </location>
</feature>
<feature type="transmembrane region" description="Helical" evidence="6">
    <location>
        <begin position="150"/>
        <end position="174"/>
    </location>
</feature>
<dbReference type="Proteomes" id="UP001549097">
    <property type="component" value="Unassembled WGS sequence"/>
</dbReference>
<dbReference type="PANTHER" id="PTHR30086:SF6">
    <property type="entry name" value="AMINO ACID EFFLUX PROTEIN YCGF-RELATED"/>
    <property type="match status" value="1"/>
</dbReference>
<evidence type="ECO:0000313" key="8">
    <source>
        <dbReference type="Proteomes" id="UP001549097"/>
    </source>
</evidence>
<evidence type="ECO:0000256" key="2">
    <source>
        <dbReference type="ARBA" id="ARBA00022475"/>
    </source>
</evidence>
<keyword evidence="5 6" id="KW-0472">Membrane</keyword>
<dbReference type="PANTHER" id="PTHR30086">
    <property type="entry name" value="ARGININE EXPORTER PROTEIN ARGO"/>
    <property type="match status" value="1"/>
</dbReference>
<evidence type="ECO:0000256" key="6">
    <source>
        <dbReference type="SAM" id="Phobius"/>
    </source>
</evidence>
<evidence type="ECO:0000256" key="3">
    <source>
        <dbReference type="ARBA" id="ARBA00022692"/>
    </source>
</evidence>
<feature type="transmembrane region" description="Helical" evidence="6">
    <location>
        <begin position="6"/>
        <end position="25"/>
    </location>
</feature>
<sequence length="211" mass="23682">MNDIMILSIHFVMLGISLAIPIGPIKLEMIKHGLYGGFWPSWLVGIGAVCADILFMSFIFLGLSPFLHDKWITICMLLTGIIMLSYLGISTIRSSVSLSLVKENITDVKKPFWTGFVIAVMNPYNLMFWFGVYGGSLQSIPSTSSNMIRIGLSFCIIVGIILWNLNVAFTVHFFRTLINDFTIRWLIRFAGIGLLAFSSFLTYKLFALFPS</sequence>
<evidence type="ECO:0000256" key="4">
    <source>
        <dbReference type="ARBA" id="ARBA00022989"/>
    </source>
</evidence>
<name>A0ABV2LKT6_9BACL</name>
<keyword evidence="8" id="KW-1185">Reference proteome</keyword>
<protein>
    <submittedName>
        <fullName evidence="7">Threonine/homoserine/homoserine lactone efflux protein</fullName>
    </submittedName>
</protein>
<dbReference type="Pfam" id="PF01810">
    <property type="entry name" value="LysE"/>
    <property type="match status" value="1"/>
</dbReference>
<keyword evidence="2" id="KW-1003">Cell membrane</keyword>
<dbReference type="InterPro" id="IPR001123">
    <property type="entry name" value="LeuE-type"/>
</dbReference>
<reference evidence="7 8" key="1">
    <citation type="submission" date="2024-06" db="EMBL/GenBank/DDBJ databases">
        <title>Genomic Encyclopedia of Type Strains, Phase IV (KMG-IV): sequencing the most valuable type-strain genomes for metagenomic binning, comparative biology and taxonomic classification.</title>
        <authorList>
            <person name="Goeker M."/>
        </authorList>
    </citation>
    <scope>NUCLEOTIDE SEQUENCE [LARGE SCALE GENOMIC DNA]</scope>
    <source>
        <strain evidence="7 8">DSM 100124</strain>
    </source>
</reference>
<keyword evidence="4 6" id="KW-1133">Transmembrane helix</keyword>
<feature type="transmembrane region" description="Helical" evidence="6">
    <location>
        <begin position="37"/>
        <end position="59"/>
    </location>
</feature>
<dbReference type="RefSeq" id="WP_198766695.1">
    <property type="nucleotide sequence ID" value="NZ_JAEACF010000001.1"/>
</dbReference>
<organism evidence="7 8">
    <name type="scientific">Fictibacillus halophilus</name>
    <dbReference type="NCBI Taxonomy" id="1610490"/>
    <lineage>
        <taxon>Bacteria</taxon>
        <taxon>Bacillati</taxon>
        <taxon>Bacillota</taxon>
        <taxon>Bacilli</taxon>
        <taxon>Bacillales</taxon>
        <taxon>Fictibacillaceae</taxon>
        <taxon>Fictibacillus</taxon>
    </lineage>
</organism>
<gene>
    <name evidence="7" type="ORF">ABID52_002765</name>
</gene>
<evidence type="ECO:0000256" key="5">
    <source>
        <dbReference type="ARBA" id="ARBA00023136"/>
    </source>
</evidence>
<comment type="subcellular location">
    <subcellularLocation>
        <location evidence="1">Cell membrane</location>
        <topology evidence="1">Multi-pass membrane protein</topology>
    </subcellularLocation>
</comment>
<evidence type="ECO:0000313" key="7">
    <source>
        <dbReference type="EMBL" id="MET3729184.1"/>
    </source>
</evidence>
<evidence type="ECO:0000256" key="1">
    <source>
        <dbReference type="ARBA" id="ARBA00004651"/>
    </source>
</evidence>